<feature type="compositionally biased region" description="Basic and acidic residues" evidence="1">
    <location>
        <begin position="25"/>
        <end position="68"/>
    </location>
</feature>
<proteinExistence type="predicted"/>
<dbReference type="Proteomes" id="UP001243330">
    <property type="component" value="Unassembled WGS sequence"/>
</dbReference>
<sequence length="331" mass="35159">MPAPNPQTSPQRLGPELQHAASPLEKQHPLLSEKQHPSVSEKQHPPRSEKQHPLRSEKQHPPRSEKQHPAPSLKQHPGSPLIASHRSSSLLPPTLIGLVLWYPRSCGRNAASSPLTEPAGLLDPGGVTAGAAVDAGVDAVASYGGGRSSRSWSSPSTGTLCLCSKSGTFVMSITFLFPGSIFFCSVIKRSVFGMVGCGRRPGSALTDRGGEKLEKWSTERTAHGARGRWRRVAAAQTEAAADRSQAWNAGAPRAAHPEIRSRCIIALKPTQGPGANGQAVLSDSRDGLAACLAGVQPWSLRAKTPKKKPPESPIVPYQRSSPWPCQALRGG</sequence>
<dbReference type="AlphaFoldDB" id="A0AAD9EDV4"/>
<evidence type="ECO:0000313" key="2">
    <source>
        <dbReference type="EMBL" id="KAK1844995.1"/>
    </source>
</evidence>
<feature type="region of interest" description="Disordered" evidence="1">
    <location>
        <begin position="299"/>
        <end position="331"/>
    </location>
</feature>
<keyword evidence="3" id="KW-1185">Reference proteome</keyword>
<organism evidence="2 3">
    <name type="scientific">Colletotrichum chrysophilum</name>
    <dbReference type="NCBI Taxonomy" id="1836956"/>
    <lineage>
        <taxon>Eukaryota</taxon>
        <taxon>Fungi</taxon>
        <taxon>Dikarya</taxon>
        <taxon>Ascomycota</taxon>
        <taxon>Pezizomycotina</taxon>
        <taxon>Sordariomycetes</taxon>
        <taxon>Hypocreomycetidae</taxon>
        <taxon>Glomerellales</taxon>
        <taxon>Glomerellaceae</taxon>
        <taxon>Colletotrichum</taxon>
        <taxon>Colletotrichum gloeosporioides species complex</taxon>
    </lineage>
</organism>
<dbReference type="EMBL" id="JAQOWY010000289">
    <property type="protein sequence ID" value="KAK1844995.1"/>
    <property type="molecule type" value="Genomic_DNA"/>
</dbReference>
<feature type="region of interest" description="Disordered" evidence="1">
    <location>
        <begin position="1"/>
        <end position="86"/>
    </location>
</feature>
<comment type="caution">
    <text evidence="2">The sequence shown here is derived from an EMBL/GenBank/DDBJ whole genome shotgun (WGS) entry which is preliminary data.</text>
</comment>
<accession>A0AAD9EDV4</accession>
<gene>
    <name evidence="2" type="ORF">CCHR01_12358</name>
</gene>
<name>A0AAD9EDV4_9PEZI</name>
<protein>
    <submittedName>
        <fullName evidence="2">Uncharacterized protein</fullName>
    </submittedName>
</protein>
<reference evidence="2" key="1">
    <citation type="submission" date="2023-01" db="EMBL/GenBank/DDBJ databases">
        <title>Colletotrichum chrysophilum M932 genome sequence.</title>
        <authorList>
            <person name="Baroncelli R."/>
        </authorList>
    </citation>
    <scope>NUCLEOTIDE SEQUENCE</scope>
    <source>
        <strain evidence="2">M932</strain>
    </source>
</reference>
<evidence type="ECO:0000256" key="1">
    <source>
        <dbReference type="SAM" id="MobiDB-lite"/>
    </source>
</evidence>
<evidence type="ECO:0000313" key="3">
    <source>
        <dbReference type="Proteomes" id="UP001243330"/>
    </source>
</evidence>